<keyword evidence="7" id="KW-0812">Transmembrane</keyword>
<dbReference type="PANTHER" id="PTHR43570:SF16">
    <property type="entry name" value="ALDEHYDE DEHYDROGENASE TYPE III, ISOFORM Q"/>
    <property type="match status" value="1"/>
</dbReference>
<evidence type="ECO:0000256" key="2">
    <source>
        <dbReference type="ARBA" id="ARBA00023002"/>
    </source>
</evidence>
<evidence type="ECO:0000256" key="6">
    <source>
        <dbReference type="RuleBase" id="RU003345"/>
    </source>
</evidence>
<dbReference type="InterPro" id="IPR015590">
    <property type="entry name" value="Aldehyde_DH_dom"/>
</dbReference>
<dbReference type="InterPro" id="IPR016162">
    <property type="entry name" value="Ald_DH_N"/>
</dbReference>
<dbReference type="GO" id="GO:0005737">
    <property type="term" value="C:cytoplasm"/>
    <property type="evidence" value="ECO:0007669"/>
    <property type="project" value="TreeGrafter"/>
</dbReference>
<dbReference type="STRING" id="154538.A0A1M2VCD6"/>
<dbReference type="InterPro" id="IPR016163">
    <property type="entry name" value="Ald_DH_C"/>
</dbReference>
<comment type="similarity">
    <text evidence="1 3 6">Belongs to the aldehyde dehydrogenase family.</text>
</comment>
<evidence type="ECO:0000313" key="9">
    <source>
        <dbReference type="EMBL" id="OJT05215.1"/>
    </source>
</evidence>
<dbReference type="PROSITE" id="PS00687">
    <property type="entry name" value="ALDEHYDE_DEHYDR_GLU"/>
    <property type="match status" value="1"/>
</dbReference>
<keyword evidence="10" id="KW-1185">Reference proteome</keyword>
<dbReference type="GO" id="GO:0004029">
    <property type="term" value="F:aldehyde dehydrogenase (NAD+) activity"/>
    <property type="evidence" value="ECO:0007669"/>
    <property type="project" value="TreeGrafter"/>
</dbReference>
<dbReference type="OMA" id="AVHLTNQ"/>
<dbReference type="InterPro" id="IPR029510">
    <property type="entry name" value="Ald_DH_CS_GLU"/>
</dbReference>
<feature type="domain" description="Aldehyde dehydrogenase" evidence="8">
    <location>
        <begin position="191"/>
        <end position="332"/>
    </location>
</feature>
<evidence type="ECO:0000256" key="1">
    <source>
        <dbReference type="ARBA" id="ARBA00009986"/>
    </source>
</evidence>
<keyword evidence="7" id="KW-1133">Transmembrane helix</keyword>
<dbReference type="EMBL" id="MNAD01001480">
    <property type="protein sequence ID" value="OJT05215.1"/>
    <property type="molecule type" value="Genomic_DNA"/>
</dbReference>
<proteinExistence type="inferred from homology"/>
<dbReference type="Pfam" id="PF00171">
    <property type="entry name" value="Aldedh"/>
    <property type="match status" value="2"/>
</dbReference>
<feature type="active site" evidence="4 5">
    <location>
        <position position="206"/>
    </location>
</feature>
<protein>
    <recommendedName>
        <fullName evidence="3">Aldehyde dehydrogenase</fullName>
    </recommendedName>
</protein>
<keyword evidence="7" id="KW-0472">Membrane</keyword>
<name>A0A1M2VCD6_TRAPU</name>
<dbReference type="InterPro" id="IPR016160">
    <property type="entry name" value="Ald_DH_CS_CYS"/>
</dbReference>
<organism evidence="9 10">
    <name type="scientific">Trametes pubescens</name>
    <name type="common">White-rot fungus</name>
    <dbReference type="NCBI Taxonomy" id="154538"/>
    <lineage>
        <taxon>Eukaryota</taxon>
        <taxon>Fungi</taxon>
        <taxon>Dikarya</taxon>
        <taxon>Basidiomycota</taxon>
        <taxon>Agaricomycotina</taxon>
        <taxon>Agaricomycetes</taxon>
        <taxon>Polyporales</taxon>
        <taxon>Polyporaceae</taxon>
        <taxon>Trametes</taxon>
    </lineage>
</organism>
<evidence type="ECO:0000259" key="8">
    <source>
        <dbReference type="Pfam" id="PF00171"/>
    </source>
</evidence>
<dbReference type="PANTHER" id="PTHR43570">
    <property type="entry name" value="ALDEHYDE DEHYDROGENASE"/>
    <property type="match status" value="1"/>
</dbReference>
<accession>A0A1M2VCD6</accession>
<feature type="domain" description="Aldehyde dehydrogenase" evidence="8">
    <location>
        <begin position="5"/>
        <end position="182"/>
    </location>
</feature>
<dbReference type="SUPFAM" id="SSF53720">
    <property type="entry name" value="ALDH-like"/>
    <property type="match status" value="1"/>
</dbReference>
<feature type="active site" evidence="4">
    <location>
        <position position="240"/>
    </location>
</feature>
<feature type="transmembrane region" description="Helical" evidence="7">
    <location>
        <begin position="448"/>
        <end position="472"/>
    </location>
</feature>
<evidence type="ECO:0000256" key="4">
    <source>
        <dbReference type="PIRSR" id="PIRSR036492-1"/>
    </source>
</evidence>
<evidence type="ECO:0000256" key="7">
    <source>
        <dbReference type="SAM" id="Phobius"/>
    </source>
</evidence>
<dbReference type="Gene3D" id="3.40.605.10">
    <property type="entry name" value="Aldehyde Dehydrogenase, Chain A, domain 1"/>
    <property type="match status" value="2"/>
</dbReference>
<reference evidence="9 10" key="1">
    <citation type="submission" date="2016-10" db="EMBL/GenBank/DDBJ databases">
        <title>Genome sequence of the basidiomycete white-rot fungus Trametes pubescens.</title>
        <authorList>
            <person name="Makela M.R."/>
            <person name="Granchi Z."/>
            <person name="Peng M."/>
            <person name="De Vries R.P."/>
            <person name="Grigoriev I."/>
            <person name="Riley R."/>
            <person name="Hilden K."/>
        </authorList>
    </citation>
    <scope>NUCLEOTIDE SEQUENCE [LARGE SCALE GENOMIC DNA]</scope>
    <source>
        <strain evidence="9 10">FBCC735</strain>
    </source>
</reference>
<evidence type="ECO:0000256" key="5">
    <source>
        <dbReference type="PROSITE-ProRule" id="PRU10007"/>
    </source>
</evidence>
<evidence type="ECO:0000256" key="3">
    <source>
        <dbReference type="PIRNR" id="PIRNR036492"/>
    </source>
</evidence>
<keyword evidence="2 3" id="KW-0560">Oxidoreductase</keyword>
<comment type="caution">
    <text evidence="9">The sequence shown here is derived from an EMBL/GenBank/DDBJ whole genome shotgun (WGS) entry which is preliminary data.</text>
</comment>
<dbReference type="PIRSF" id="PIRSF036492">
    <property type="entry name" value="ALDH"/>
    <property type="match status" value="1"/>
</dbReference>
<dbReference type="InterPro" id="IPR012394">
    <property type="entry name" value="Aldehyde_DH_NAD(P)"/>
</dbReference>
<dbReference type="Gene3D" id="3.40.309.10">
    <property type="entry name" value="Aldehyde Dehydrogenase, Chain A, domain 2"/>
    <property type="match status" value="2"/>
</dbReference>
<sequence>MTTLTYTSLEDIPKIHERARRAFLSGKTKSIPFRKAQIAQVGYLIKDNEQRIKDALKLDLCRPEFETEFSDFTATYMDVRSSYDNVEKWSKPQKTDFNFNFFAMSPKTKAEPKGVVLLVAPFNFPVFLVFSPLVSAIAGGNAAVIKPSEQTPAFSALIAELLPQYLDNDLFHIINGGPTETTKILELRWDHIFYIAAQHLTPVTLELGGKNPVVIDPKCDVKLAARRILWGRFSNAGQTCLAPEYVLVPKTFQDKFVEALVEAYHSFYPEGPAKSASFSRIISEKHTARIKQMIDGTKGTIVVGGDTDVSQRYIAPTIVKDVRGDDSLMAEDYPLAIYVFSKDKSFQKKIFDNTQSGCAAANETVISAGVPGLPMGGIGGSGYGYYTGKHAFDEFTHLRVSLDNPGWVDKLALGVRFPPYKPSKVLALLAPGLPPRPVGGKPAAGKRWAFWLAVAVVGAASVLLTGSGAGLLEQFRKAVKLVG</sequence>
<dbReference type="AlphaFoldDB" id="A0A1M2VCD6"/>
<dbReference type="PROSITE" id="PS00070">
    <property type="entry name" value="ALDEHYDE_DEHYDR_CYS"/>
    <property type="match status" value="1"/>
</dbReference>
<dbReference type="InterPro" id="IPR016161">
    <property type="entry name" value="Ald_DH/histidinol_DH"/>
</dbReference>
<evidence type="ECO:0000313" key="10">
    <source>
        <dbReference type="Proteomes" id="UP000184267"/>
    </source>
</evidence>
<gene>
    <name evidence="9" type="ORF">TRAPUB_4040</name>
</gene>
<dbReference type="GO" id="GO:0006081">
    <property type="term" value="P:aldehyde metabolic process"/>
    <property type="evidence" value="ECO:0007669"/>
    <property type="project" value="InterPro"/>
</dbReference>
<dbReference type="Proteomes" id="UP000184267">
    <property type="component" value="Unassembled WGS sequence"/>
</dbReference>
<dbReference type="OrthoDB" id="440325at2759"/>